<dbReference type="InterPro" id="IPR036097">
    <property type="entry name" value="HisK_dim/P_sf"/>
</dbReference>
<dbReference type="Proteomes" id="UP000307430">
    <property type="component" value="Unassembled WGS sequence"/>
</dbReference>
<dbReference type="SMART" id="SM00304">
    <property type="entry name" value="HAMP"/>
    <property type="match status" value="1"/>
</dbReference>
<keyword evidence="10 11" id="KW-0472">Membrane</keyword>
<dbReference type="SMART" id="SM00388">
    <property type="entry name" value="HisKA"/>
    <property type="match status" value="1"/>
</dbReference>
<reference evidence="14 15" key="1">
    <citation type="submission" date="2019-05" db="EMBL/GenBank/DDBJ databases">
        <title>Genome sequence of Klebsiella sp strain TOUT106.</title>
        <authorList>
            <person name="Rahi P."/>
            <person name="Chaudhari D."/>
        </authorList>
    </citation>
    <scope>NUCLEOTIDE SEQUENCE [LARGE SCALE GENOMIC DNA]</scope>
    <source>
        <strain evidence="14 15">TOUT106</strain>
    </source>
</reference>
<dbReference type="GO" id="GO:0000155">
    <property type="term" value="F:phosphorelay sensor kinase activity"/>
    <property type="evidence" value="ECO:0007669"/>
    <property type="project" value="InterPro"/>
</dbReference>
<dbReference type="PROSITE" id="PS50885">
    <property type="entry name" value="HAMP"/>
    <property type="match status" value="1"/>
</dbReference>
<evidence type="ECO:0000313" key="14">
    <source>
        <dbReference type="EMBL" id="TLV11525.1"/>
    </source>
</evidence>
<evidence type="ECO:0000256" key="7">
    <source>
        <dbReference type="ARBA" id="ARBA00022777"/>
    </source>
</evidence>
<keyword evidence="7 14" id="KW-0418">Kinase</keyword>
<evidence type="ECO:0000256" key="4">
    <source>
        <dbReference type="ARBA" id="ARBA00022553"/>
    </source>
</evidence>
<evidence type="ECO:0000256" key="3">
    <source>
        <dbReference type="ARBA" id="ARBA00012438"/>
    </source>
</evidence>
<dbReference type="CDD" id="cd00075">
    <property type="entry name" value="HATPase"/>
    <property type="match status" value="1"/>
</dbReference>
<dbReference type="Gene3D" id="1.10.287.130">
    <property type="match status" value="1"/>
</dbReference>
<dbReference type="PANTHER" id="PTHR45436:SF1">
    <property type="entry name" value="SENSOR PROTEIN QSEC"/>
    <property type="match status" value="1"/>
</dbReference>
<name>A0A5R9LDC5_9ENTR</name>
<proteinExistence type="predicted"/>
<dbReference type="PANTHER" id="PTHR45436">
    <property type="entry name" value="SENSOR HISTIDINE KINASE YKOH"/>
    <property type="match status" value="1"/>
</dbReference>
<feature type="domain" description="HAMP" evidence="13">
    <location>
        <begin position="193"/>
        <end position="245"/>
    </location>
</feature>
<dbReference type="PRINTS" id="PR00344">
    <property type="entry name" value="BCTRLSENSOR"/>
</dbReference>
<feature type="transmembrane region" description="Helical" evidence="11">
    <location>
        <begin position="169"/>
        <end position="192"/>
    </location>
</feature>
<dbReference type="InterPro" id="IPR005467">
    <property type="entry name" value="His_kinase_dom"/>
</dbReference>
<keyword evidence="9" id="KW-0902">Two-component regulatory system</keyword>
<dbReference type="SMART" id="SM00387">
    <property type="entry name" value="HATPase_c"/>
    <property type="match status" value="1"/>
</dbReference>
<organism evidence="14 15">
    <name type="scientific">Klebsiella indica</name>
    <dbReference type="NCBI Taxonomy" id="2582917"/>
    <lineage>
        <taxon>Bacteria</taxon>
        <taxon>Pseudomonadati</taxon>
        <taxon>Pseudomonadota</taxon>
        <taxon>Gammaproteobacteria</taxon>
        <taxon>Enterobacterales</taxon>
        <taxon>Enterobacteriaceae</taxon>
        <taxon>Klebsiella/Raoultella group</taxon>
        <taxon>Klebsiella</taxon>
    </lineage>
</organism>
<dbReference type="CDD" id="cd00082">
    <property type="entry name" value="HisKA"/>
    <property type="match status" value="1"/>
</dbReference>
<comment type="caution">
    <text evidence="14">The sequence shown here is derived from an EMBL/GenBank/DDBJ whole genome shotgun (WGS) entry which is preliminary data.</text>
</comment>
<dbReference type="InterPro" id="IPR013727">
    <property type="entry name" value="2CSK_N"/>
</dbReference>
<evidence type="ECO:0000259" key="12">
    <source>
        <dbReference type="PROSITE" id="PS50109"/>
    </source>
</evidence>
<accession>A0A5R9LDC5</accession>
<gene>
    <name evidence="14" type="ORF">FE839_18200</name>
</gene>
<evidence type="ECO:0000256" key="1">
    <source>
        <dbReference type="ARBA" id="ARBA00000085"/>
    </source>
</evidence>
<dbReference type="EMBL" id="VCHQ01000026">
    <property type="protein sequence ID" value="TLV11525.1"/>
    <property type="molecule type" value="Genomic_DNA"/>
</dbReference>
<dbReference type="AlphaFoldDB" id="A0A5R9LDC5"/>
<dbReference type="PROSITE" id="PS50109">
    <property type="entry name" value="HIS_KIN"/>
    <property type="match status" value="1"/>
</dbReference>
<dbReference type="InterPro" id="IPR003594">
    <property type="entry name" value="HATPase_dom"/>
</dbReference>
<keyword evidence="6 11" id="KW-0812">Transmembrane</keyword>
<keyword evidence="4" id="KW-0597">Phosphoprotein</keyword>
<dbReference type="Pfam" id="PF02518">
    <property type="entry name" value="HATPase_c"/>
    <property type="match status" value="1"/>
</dbReference>
<evidence type="ECO:0000256" key="8">
    <source>
        <dbReference type="ARBA" id="ARBA00022989"/>
    </source>
</evidence>
<evidence type="ECO:0000256" key="11">
    <source>
        <dbReference type="SAM" id="Phobius"/>
    </source>
</evidence>
<evidence type="ECO:0000256" key="9">
    <source>
        <dbReference type="ARBA" id="ARBA00023012"/>
    </source>
</evidence>
<keyword evidence="5" id="KW-0808">Transferase</keyword>
<dbReference type="Gene3D" id="3.30.565.10">
    <property type="entry name" value="Histidine kinase-like ATPase, C-terminal domain"/>
    <property type="match status" value="1"/>
</dbReference>
<comment type="subcellular location">
    <subcellularLocation>
        <location evidence="2">Cell inner membrane</location>
        <topology evidence="2">Multi-pass membrane protein</topology>
    </subcellularLocation>
</comment>
<dbReference type="Pfam" id="PF00672">
    <property type="entry name" value="HAMP"/>
    <property type="match status" value="1"/>
</dbReference>
<evidence type="ECO:0000256" key="2">
    <source>
        <dbReference type="ARBA" id="ARBA00004429"/>
    </source>
</evidence>
<evidence type="ECO:0000256" key="6">
    <source>
        <dbReference type="ARBA" id="ARBA00022692"/>
    </source>
</evidence>
<dbReference type="InterPro" id="IPR036890">
    <property type="entry name" value="HATPase_C_sf"/>
</dbReference>
<comment type="catalytic activity">
    <reaction evidence="1">
        <text>ATP + protein L-histidine = ADP + protein N-phospho-L-histidine.</text>
        <dbReference type="EC" id="2.7.13.3"/>
    </reaction>
</comment>
<dbReference type="Pfam" id="PF00512">
    <property type="entry name" value="HisKA"/>
    <property type="match status" value="1"/>
</dbReference>
<protein>
    <recommendedName>
        <fullName evidence="3">histidine kinase</fullName>
        <ecNumber evidence="3">2.7.13.3</ecNumber>
    </recommendedName>
</protein>
<sequence length="489" mass="55224">MRWAKPQSLYLQLLLFLGLPLVLLWALSAFNSYVSALQAATQAYDRTLLSSARTVAERLVVRDDKLEVNVPWVVLDSFELNMNDRLYYKVVDPDGKVISGYDDLPAMPPATSRTRLYPALAWFYHTQYRGEAIRVARLLQPVNEGAIFGMAEIYVAETLQSRRYLAGHLLFSSWVSQGLLVLLTLVLVGWLLRRILRPIRQLSSLMVRREPGLLTPLPELLPWSETRLLIVAFNRYIDRLRALISRQERFSADASHQLKTPLAVLKTQAAVALASQQPQQWHESLRAMSATLDNTIQLTERLLQLSAVKRKEQGERQFLPVNLYDVVQMSCFSRLAQARSKAIDLGYEGEQTAQWIEGDEVLLGELCANLLDNALKYTPSPGTVTARLLRDDDAVILEVEDSGPGIEDEQIYQALQPFQRLDNAGTEAGAGIGLALVNDIARLHHTHPRLLRSETSGGLMVRVRFLAIRSPGETRYDENKRAEQHFSKI</sequence>
<dbReference type="RefSeq" id="WP_138362191.1">
    <property type="nucleotide sequence ID" value="NZ_JBCIVH010000028.1"/>
</dbReference>
<dbReference type="Pfam" id="PF08521">
    <property type="entry name" value="2CSK_N"/>
    <property type="match status" value="1"/>
</dbReference>
<dbReference type="SUPFAM" id="SSF47384">
    <property type="entry name" value="Homodimeric domain of signal transducing histidine kinase"/>
    <property type="match status" value="1"/>
</dbReference>
<dbReference type="InterPro" id="IPR050428">
    <property type="entry name" value="TCS_sensor_his_kinase"/>
</dbReference>
<evidence type="ECO:0000256" key="5">
    <source>
        <dbReference type="ARBA" id="ARBA00022679"/>
    </source>
</evidence>
<dbReference type="GO" id="GO:0005886">
    <property type="term" value="C:plasma membrane"/>
    <property type="evidence" value="ECO:0007669"/>
    <property type="project" value="UniProtKB-SubCell"/>
</dbReference>
<dbReference type="InterPro" id="IPR003661">
    <property type="entry name" value="HisK_dim/P_dom"/>
</dbReference>
<dbReference type="EC" id="2.7.13.3" evidence="3"/>
<dbReference type="InterPro" id="IPR004358">
    <property type="entry name" value="Sig_transdc_His_kin-like_C"/>
</dbReference>
<feature type="domain" description="Histidine kinase" evidence="12">
    <location>
        <begin position="253"/>
        <end position="469"/>
    </location>
</feature>
<dbReference type="InterPro" id="IPR003660">
    <property type="entry name" value="HAMP_dom"/>
</dbReference>
<dbReference type="SUPFAM" id="SSF55874">
    <property type="entry name" value="ATPase domain of HSP90 chaperone/DNA topoisomerase II/histidine kinase"/>
    <property type="match status" value="1"/>
</dbReference>
<evidence type="ECO:0000313" key="15">
    <source>
        <dbReference type="Proteomes" id="UP000307430"/>
    </source>
</evidence>
<evidence type="ECO:0000256" key="10">
    <source>
        <dbReference type="ARBA" id="ARBA00023136"/>
    </source>
</evidence>
<keyword evidence="8 11" id="KW-1133">Transmembrane helix</keyword>
<evidence type="ECO:0000259" key="13">
    <source>
        <dbReference type="PROSITE" id="PS50885"/>
    </source>
</evidence>
<keyword evidence="15" id="KW-1185">Reference proteome</keyword>